<evidence type="ECO:0000313" key="2">
    <source>
        <dbReference type="Proteomes" id="UP000014071"/>
    </source>
</evidence>
<organism evidence="1 2">
    <name type="scientific">Pseudozyma hubeiensis (strain SY62)</name>
    <name type="common">Yeast</name>
    <dbReference type="NCBI Taxonomy" id="1305764"/>
    <lineage>
        <taxon>Eukaryota</taxon>
        <taxon>Fungi</taxon>
        <taxon>Dikarya</taxon>
        <taxon>Basidiomycota</taxon>
        <taxon>Ustilaginomycotina</taxon>
        <taxon>Ustilaginomycetes</taxon>
        <taxon>Ustilaginales</taxon>
        <taxon>Ustilaginaceae</taxon>
        <taxon>Pseudozyma</taxon>
    </lineage>
</organism>
<dbReference type="AlphaFoldDB" id="R9PIY4"/>
<dbReference type="Proteomes" id="UP000014071">
    <property type="component" value="Unassembled WGS sequence"/>
</dbReference>
<dbReference type="EMBL" id="DF238815">
    <property type="protein sequence ID" value="GAC98085.1"/>
    <property type="molecule type" value="Genomic_DNA"/>
</dbReference>
<dbReference type="HOGENOM" id="CLU_2590778_0_0_1"/>
<evidence type="ECO:0000313" key="1">
    <source>
        <dbReference type="EMBL" id="GAC98085.1"/>
    </source>
</evidence>
<reference evidence="2" key="1">
    <citation type="journal article" date="2013" name="Genome Announc.">
        <title>Draft genome sequence of the basidiomycetous yeast-like fungus Pseudozyma hubeiensis SY62, which produces an abundant amount of the biosurfactant mannosylerythritol lipids.</title>
        <authorList>
            <person name="Konishi M."/>
            <person name="Hatada Y."/>
            <person name="Horiuchi J."/>
        </authorList>
    </citation>
    <scope>NUCLEOTIDE SEQUENCE [LARGE SCALE GENOMIC DNA]</scope>
    <source>
        <strain evidence="2">SY62</strain>
    </source>
</reference>
<dbReference type="RefSeq" id="XP_012191672.1">
    <property type="nucleotide sequence ID" value="XM_012336282.1"/>
</dbReference>
<proteinExistence type="predicted"/>
<protein>
    <submittedName>
        <fullName evidence="1">P-type copper ATPase</fullName>
    </submittedName>
</protein>
<name>R9PIY4_PSEHS</name>
<dbReference type="GeneID" id="24110951"/>
<keyword evidence="2" id="KW-1185">Reference proteome</keyword>
<accession>R9PIY4</accession>
<gene>
    <name evidence="1" type="ORF">PHSY_005674</name>
</gene>
<sequence length="80" mass="9132">MICFVRPLFSPIIFFERCESSSIIIWPCYGNSYGSVSLAQQRLLVHDLCSDSVDTRSLIAATFSSYLTNLCSQQYQHYPI</sequence>